<evidence type="ECO:0000313" key="3">
    <source>
        <dbReference type="Proteomes" id="UP001516400"/>
    </source>
</evidence>
<feature type="region of interest" description="Disordered" evidence="1">
    <location>
        <begin position="182"/>
        <end position="204"/>
    </location>
</feature>
<evidence type="ECO:0000313" key="2">
    <source>
        <dbReference type="EMBL" id="KAL3265693.1"/>
    </source>
</evidence>
<organism evidence="2 3">
    <name type="scientific">Cryptolaemus montrouzieri</name>
    <dbReference type="NCBI Taxonomy" id="559131"/>
    <lineage>
        <taxon>Eukaryota</taxon>
        <taxon>Metazoa</taxon>
        <taxon>Ecdysozoa</taxon>
        <taxon>Arthropoda</taxon>
        <taxon>Hexapoda</taxon>
        <taxon>Insecta</taxon>
        <taxon>Pterygota</taxon>
        <taxon>Neoptera</taxon>
        <taxon>Endopterygota</taxon>
        <taxon>Coleoptera</taxon>
        <taxon>Polyphaga</taxon>
        <taxon>Cucujiformia</taxon>
        <taxon>Coccinelloidea</taxon>
        <taxon>Coccinellidae</taxon>
        <taxon>Scymninae</taxon>
        <taxon>Scymnini</taxon>
        <taxon>Cryptolaemus</taxon>
    </lineage>
</organism>
<reference evidence="2 3" key="1">
    <citation type="journal article" date="2021" name="BMC Biol.">
        <title>Horizontally acquired antibacterial genes associated with adaptive radiation of ladybird beetles.</title>
        <authorList>
            <person name="Li H.S."/>
            <person name="Tang X.F."/>
            <person name="Huang Y.H."/>
            <person name="Xu Z.Y."/>
            <person name="Chen M.L."/>
            <person name="Du X.Y."/>
            <person name="Qiu B.Y."/>
            <person name="Chen P.T."/>
            <person name="Zhang W."/>
            <person name="Slipinski A."/>
            <person name="Escalona H.E."/>
            <person name="Waterhouse R.M."/>
            <person name="Zwick A."/>
            <person name="Pang H."/>
        </authorList>
    </citation>
    <scope>NUCLEOTIDE SEQUENCE [LARGE SCALE GENOMIC DNA]</scope>
    <source>
        <strain evidence="2">SYSU2018</strain>
    </source>
</reference>
<comment type="caution">
    <text evidence="2">The sequence shown here is derived from an EMBL/GenBank/DDBJ whole genome shotgun (WGS) entry which is preliminary data.</text>
</comment>
<keyword evidence="3" id="KW-1185">Reference proteome</keyword>
<protein>
    <recommendedName>
        <fullName evidence="4">Zasp-like motif domain-containing protein</fullName>
    </recommendedName>
</protein>
<dbReference type="EMBL" id="JABFTP020000001">
    <property type="protein sequence ID" value="KAL3265693.1"/>
    <property type="molecule type" value="Genomic_DNA"/>
</dbReference>
<accession>A0ABD2MH32</accession>
<proteinExistence type="predicted"/>
<dbReference type="AlphaFoldDB" id="A0ABD2MH32"/>
<name>A0ABD2MH32_9CUCU</name>
<evidence type="ECO:0008006" key="4">
    <source>
        <dbReference type="Google" id="ProtNLM"/>
    </source>
</evidence>
<dbReference type="Proteomes" id="UP001516400">
    <property type="component" value="Unassembled WGS sequence"/>
</dbReference>
<sequence length="204" mass="22942">MNLLQRSIYSQQPQAALIIVKAYPVYLSPVQNNNMNRLGVPNLQNAQLVQYNPTPKIPLYTSTESIVPPRQHIYNHASGSNSNLYYANSIAGNPNLNQLAQLVAQQYSSSPSTSKTPAIITGLENFSAEQQSQIKTYLKNYIDTHSEETPQPTEVAEHREIMTTGDATQRKYSDKLSQQQFIEQTDWRPSHQVDTSVKNFGDKS</sequence>
<evidence type="ECO:0000256" key="1">
    <source>
        <dbReference type="SAM" id="MobiDB-lite"/>
    </source>
</evidence>
<gene>
    <name evidence="2" type="ORF">HHI36_009896</name>
</gene>